<dbReference type="Proteomes" id="UP000236291">
    <property type="component" value="Unassembled WGS sequence"/>
</dbReference>
<dbReference type="EMBL" id="ASHM01118276">
    <property type="protein sequence ID" value="PNX56091.1"/>
    <property type="molecule type" value="Genomic_DNA"/>
</dbReference>
<name>A0A2K3JPX2_TRIPR</name>
<dbReference type="AlphaFoldDB" id="A0A2K3JPX2"/>
<reference evidence="1 2" key="1">
    <citation type="journal article" date="2014" name="Am. J. Bot.">
        <title>Genome assembly and annotation for red clover (Trifolium pratense; Fabaceae).</title>
        <authorList>
            <person name="Istvanek J."/>
            <person name="Jaros M."/>
            <person name="Krenek A."/>
            <person name="Repkova J."/>
        </authorList>
    </citation>
    <scope>NUCLEOTIDE SEQUENCE [LARGE SCALE GENOMIC DNA]</scope>
    <source>
        <strain evidence="2">cv. Tatra</strain>
        <tissue evidence="1">Young leaves</tissue>
    </source>
</reference>
<reference evidence="1 2" key="2">
    <citation type="journal article" date="2017" name="Front. Plant Sci.">
        <title>Gene Classification and Mining of Molecular Markers Useful in Red Clover (Trifolium pratense) Breeding.</title>
        <authorList>
            <person name="Istvanek J."/>
            <person name="Dluhosova J."/>
            <person name="Dluhos P."/>
            <person name="Patkova L."/>
            <person name="Nedelnik J."/>
            <person name="Repkova J."/>
        </authorList>
    </citation>
    <scope>NUCLEOTIDE SEQUENCE [LARGE SCALE GENOMIC DNA]</scope>
    <source>
        <strain evidence="2">cv. Tatra</strain>
        <tissue evidence="1">Young leaves</tissue>
    </source>
</reference>
<evidence type="ECO:0000313" key="2">
    <source>
        <dbReference type="Proteomes" id="UP000236291"/>
    </source>
</evidence>
<accession>A0A2K3JPX2</accession>
<proteinExistence type="predicted"/>
<comment type="caution">
    <text evidence="1">The sequence shown here is derived from an EMBL/GenBank/DDBJ whole genome shotgun (WGS) entry which is preliminary data.</text>
</comment>
<feature type="non-terminal residue" evidence="1">
    <location>
        <position position="1"/>
    </location>
</feature>
<organism evidence="1 2">
    <name type="scientific">Trifolium pratense</name>
    <name type="common">Red clover</name>
    <dbReference type="NCBI Taxonomy" id="57577"/>
    <lineage>
        <taxon>Eukaryota</taxon>
        <taxon>Viridiplantae</taxon>
        <taxon>Streptophyta</taxon>
        <taxon>Embryophyta</taxon>
        <taxon>Tracheophyta</taxon>
        <taxon>Spermatophyta</taxon>
        <taxon>Magnoliopsida</taxon>
        <taxon>eudicotyledons</taxon>
        <taxon>Gunneridae</taxon>
        <taxon>Pentapetalae</taxon>
        <taxon>rosids</taxon>
        <taxon>fabids</taxon>
        <taxon>Fabales</taxon>
        <taxon>Fabaceae</taxon>
        <taxon>Papilionoideae</taxon>
        <taxon>50 kb inversion clade</taxon>
        <taxon>NPAAA clade</taxon>
        <taxon>Hologalegina</taxon>
        <taxon>IRL clade</taxon>
        <taxon>Trifolieae</taxon>
        <taxon>Trifolium</taxon>
    </lineage>
</organism>
<sequence>SRAALIAKIQELESNMVAAATLSFNNAVAQLRILNPSLIEEGLDEEKEVRDGAIVTPSDDEV</sequence>
<protein>
    <submittedName>
        <fullName evidence="1">Uncharacterized protein</fullName>
    </submittedName>
</protein>
<gene>
    <name evidence="1" type="ORF">L195_g058038</name>
</gene>
<evidence type="ECO:0000313" key="1">
    <source>
        <dbReference type="EMBL" id="PNX56091.1"/>
    </source>
</evidence>